<dbReference type="InterPro" id="IPR000843">
    <property type="entry name" value="HTH_LacI"/>
</dbReference>
<dbReference type="GO" id="GO:0000976">
    <property type="term" value="F:transcription cis-regulatory region binding"/>
    <property type="evidence" value="ECO:0007669"/>
    <property type="project" value="TreeGrafter"/>
</dbReference>
<dbReference type="InterPro" id="IPR028082">
    <property type="entry name" value="Peripla_BP_I"/>
</dbReference>
<evidence type="ECO:0000256" key="2">
    <source>
        <dbReference type="ARBA" id="ARBA00023125"/>
    </source>
</evidence>
<gene>
    <name evidence="5" type="ORF">SAMN04489812_4557</name>
</gene>
<dbReference type="InterPro" id="IPR046335">
    <property type="entry name" value="LacI/GalR-like_sensor"/>
</dbReference>
<dbReference type="EMBL" id="LT629772">
    <property type="protein sequence ID" value="SDT20285.1"/>
    <property type="molecule type" value="Genomic_DNA"/>
</dbReference>
<dbReference type="GO" id="GO:0003700">
    <property type="term" value="F:DNA-binding transcription factor activity"/>
    <property type="evidence" value="ECO:0007669"/>
    <property type="project" value="TreeGrafter"/>
</dbReference>
<evidence type="ECO:0000259" key="4">
    <source>
        <dbReference type="PROSITE" id="PS50932"/>
    </source>
</evidence>
<dbReference type="AlphaFoldDB" id="A0A1H1YG14"/>
<dbReference type="STRING" id="630515.SAMN04489812_4557"/>
<dbReference type="Pfam" id="PF00356">
    <property type="entry name" value="LacI"/>
    <property type="match status" value="1"/>
</dbReference>
<dbReference type="CDD" id="cd06267">
    <property type="entry name" value="PBP1_LacI_sugar_binding-like"/>
    <property type="match status" value="1"/>
</dbReference>
<keyword evidence="3" id="KW-0804">Transcription</keyword>
<proteinExistence type="predicted"/>
<accession>A0A1H1YG14</accession>
<dbReference type="CDD" id="cd01392">
    <property type="entry name" value="HTH_LacI"/>
    <property type="match status" value="1"/>
</dbReference>
<keyword evidence="1" id="KW-0805">Transcription regulation</keyword>
<dbReference type="OrthoDB" id="3595338at2"/>
<dbReference type="RefSeq" id="WP_091527647.1">
    <property type="nucleotide sequence ID" value="NZ_LT629772.1"/>
</dbReference>
<dbReference type="PANTHER" id="PTHR30146">
    <property type="entry name" value="LACI-RELATED TRANSCRIPTIONAL REPRESSOR"/>
    <property type="match status" value="1"/>
</dbReference>
<sequence length="338" mass="36544">MSRSPGAQAAPTLAQVAKLAGVSVKTASRVFNGERYVAEATTEKVQRAASMLGFRPNRIARELRRGSRSTLIGMVTGDLANPFYARVASVLERELRTAGYQLITATSETDAGAEERLVEEFLERRVAGLVVASSASEHHRYLANSAGVPVIFLDRPKTGVSADMVMLDDRAGARMAVRNVLQAGHRRIAVIGDRGQLATHQERMRGFTEALREGGIADVECYVRDEPHTARTAKNVVAAVMSRGLPPTALLSTGSLITMGAINAFQRLNRSAALIGFDDFELAEVLGISVITHDVSELAREGARLLLSRLADAEQPPQTVVIPCRLIDRGSGRRYELV</sequence>
<evidence type="ECO:0000313" key="6">
    <source>
        <dbReference type="Proteomes" id="UP000199103"/>
    </source>
</evidence>
<organism evidence="5 6">
    <name type="scientific">Microlunatus soli</name>
    <dbReference type="NCBI Taxonomy" id="630515"/>
    <lineage>
        <taxon>Bacteria</taxon>
        <taxon>Bacillati</taxon>
        <taxon>Actinomycetota</taxon>
        <taxon>Actinomycetes</taxon>
        <taxon>Propionibacteriales</taxon>
        <taxon>Propionibacteriaceae</taxon>
        <taxon>Microlunatus</taxon>
    </lineage>
</organism>
<dbReference type="Proteomes" id="UP000199103">
    <property type="component" value="Chromosome I"/>
</dbReference>
<evidence type="ECO:0000313" key="5">
    <source>
        <dbReference type="EMBL" id="SDT20285.1"/>
    </source>
</evidence>
<keyword evidence="6" id="KW-1185">Reference proteome</keyword>
<dbReference type="SMART" id="SM00354">
    <property type="entry name" value="HTH_LACI"/>
    <property type="match status" value="1"/>
</dbReference>
<protein>
    <submittedName>
        <fullName evidence="5">Transcriptional regulator, LacI family</fullName>
    </submittedName>
</protein>
<feature type="domain" description="HTH lacI-type" evidence="4">
    <location>
        <begin position="11"/>
        <end position="65"/>
    </location>
</feature>
<dbReference type="Pfam" id="PF13377">
    <property type="entry name" value="Peripla_BP_3"/>
    <property type="match status" value="1"/>
</dbReference>
<dbReference type="Gene3D" id="1.10.260.40">
    <property type="entry name" value="lambda repressor-like DNA-binding domains"/>
    <property type="match status" value="1"/>
</dbReference>
<dbReference type="Gene3D" id="3.40.50.2300">
    <property type="match status" value="2"/>
</dbReference>
<name>A0A1H1YG14_9ACTN</name>
<evidence type="ECO:0000256" key="3">
    <source>
        <dbReference type="ARBA" id="ARBA00023163"/>
    </source>
</evidence>
<dbReference type="PROSITE" id="PS50932">
    <property type="entry name" value="HTH_LACI_2"/>
    <property type="match status" value="1"/>
</dbReference>
<keyword evidence="2" id="KW-0238">DNA-binding</keyword>
<evidence type="ECO:0000256" key="1">
    <source>
        <dbReference type="ARBA" id="ARBA00023015"/>
    </source>
</evidence>
<dbReference type="SUPFAM" id="SSF53822">
    <property type="entry name" value="Periplasmic binding protein-like I"/>
    <property type="match status" value="1"/>
</dbReference>
<dbReference type="InterPro" id="IPR010982">
    <property type="entry name" value="Lambda_DNA-bd_dom_sf"/>
</dbReference>
<reference evidence="5 6" key="1">
    <citation type="submission" date="2016-10" db="EMBL/GenBank/DDBJ databases">
        <authorList>
            <person name="de Groot N.N."/>
        </authorList>
    </citation>
    <scope>NUCLEOTIDE SEQUENCE [LARGE SCALE GENOMIC DNA]</scope>
    <source>
        <strain evidence="5 6">DSM 21800</strain>
    </source>
</reference>
<dbReference type="PANTHER" id="PTHR30146:SF109">
    <property type="entry name" value="HTH-TYPE TRANSCRIPTIONAL REGULATOR GALS"/>
    <property type="match status" value="1"/>
</dbReference>
<dbReference type="SUPFAM" id="SSF47413">
    <property type="entry name" value="lambda repressor-like DNA-binding domains"/>
    <property type="match status" value="1"/>
</dbReference>